<feature type="repeat" description="PPR" evidence="3">
    <location>
        <begin position="388"/>
        <end position="422"/>
    </location>
</feature>
<dbReference type="Pfam" id="PF17177">
    <property type="entry name" value="PPR_long"/>
    <property type="match status" value="1"/>
</dbReference>
<feature type="repeat" description="PPR" evidence="3">
    <location>
        <begin position="423"/>
        <end position="457"/>
    </location>
</feature>
<dbReference type="InterPro" id="IPR011990">
    <property type="entry name" value="TPR-like_helical_dom_sf"/>
</dbReference>
<comment type="similarity">
    <text evidence="1">Belongs to the PPR family. P subfamily.</text>
</comment>
<dbReference type="InterPro" id="IPR033443">
    <property type="entry name" value="PROP1-like_PPR_dom"/>
</dbReference>
<dbReference type="SUPFAM" id="SSF48452">
    <property type="entry name" value="TPR-like"/>
    <property type="match status" value="1"/>
</dbReference>
<evidence type="ECO:0000256" key="3">
    <source>
        <dbReference type="PROSITE-ProRule" id="PRU00708"/>
    </source>
</evidence>
<gene>
    <name evidence="5" type="ORF">E3N88_36636</name>
</gene>
<dbReference type="NCBIfam" id="TIGR00756">
    <property type="entry name" value="PPR"/>
    <property type="match status" value="7"/>
</dbReference>
<dbReference type="PROSITE" id="PS51375">
    <property type="entry name" value="PPR"/>
    <property type="match status" value="6"/>
</dbReference>
<sequence length="569" mass="65440">MAISKPNLSRINWCSLKLIASSNVNRVRDLKYNSFCTMIECQKADDDDDDNPIEVTESPDLPIWVRTIENDSLVTKSLEDEFVLPSVSYWIENYKRGETKEYNKITVGNKDENDMKKIAKVLVKLYESVDSVVQALNDTNVIPSESLVVQMLKRFDNNWKSAYGVFIWAESHMGSKFSPDMYDLLVDCLGKSKKFDLMRLVVKQMLQIGDHYVTINTMAKVIRRFSKAGLHEDAIDEFRRIEQFGVKKDISAFNILIDALAKEKNTERAHDIFLEFKDEISPNAHTFNSLIHGWSKARDIEKIQTTMEQMKEQGINPDVVSYTSLIEAYCCEKDFRKVDHVLEEMQANGCPPNIITYTILMHARGKSKETDEALKIYEKIKSTNCVLDTSFFNSLIFILSKAGRLKDAREVFDKMPDQGVKHDTQTYNTMITSVCEHTQEENALKLLHEMEKCGVKPNFDTYAPLLKMCLKLKRMKVVSFLLSHMQDNNVSVGLGTYSLLVRGFCKNNKLKHACLFLEDAVTRGFVPYDTMFKLLETKLEKEGMTEEMKRIQELKLIQPTIKNTTSTRV</sequence>
<accession>A0A5N6M5A1</accession>
<feature type="repeat" description="PPR" evidence="3">
    <location>
        <begin position="283"/>
        <end position="317"/>
    </location>
</feature>
<evidence type="ECO:0000313" key="6">
    <source>
        <dbReference type="Proteomes" id="UP000326396"/>
    </source>
</evidence>
<name>A0A5N6M5A1_9ASTR</name>
<dbReference type="GO" id="GO:0010019">
    <property type="term" value="P:chloroplast-nucleus signaling pathway"/>
    <property type="evidence" value="ECO:0007669"/>
    <property type="project" value="TreeGrafter"/>
</dbReference>
<dbReference type="GO" id="GO:0031930">
    <property type="term" value="P:mitochondria-nucleus signaling pathway"/>
    <property type="evidence" value="ECO:0007669"/>
    <property type="project" value="TreeGrafter"/>
</dbReference>
<evidence type="ECO:0000256" key="1">
    <source>
        <dbReference type="ARBA" id="ARBA00007626"/>
    </source>
</evidence>
<comment type="caution">
    <text evidence="5">The sequence shown here is derived from an EMBL/GenBank/DDBJ whole genome shotgun (WGS) entry which is preliminary data.</text>
</comment>
<dbReference type="PANTHER" id="PTHR47936">
    <property type="entry name" value="PPR_LONG DOMAIN-CONTAINING PROTEIN"/>
    <property type="match status" value="1"/>
</dbReference>
<dbReference type="PANTHER" id="PTHR47936:SF1">
    <property type="entry name" value="PENTATRICOPEPTIDE REPEAT-CONTAINING PROTEIN GUN1, CHLOROPLASTIC"/>
    <property type="match status" value="1"/>
</dbReference>
<evidence type="ECO:0000259" key="4">
    <source>
        <dbReference type="Pfam" id="PF17177"/>
    </source>
</evidence>
<keyword evidence="6" id="KW-1185">Reference proteome</keyword>
<feature type="repeat" description="PPR" evidence="3">
    <location>
        <begin position="493"/>
        <end position="527"/>
    </location>
</feature>
<reference evidence="5 6" key="1">
    <citation type="submission" date="2019-05" db="EMBL/GenBank/DDBJ databases">
        <title>Mikania micrantha, genome provides insights into the molecular mechanism of rapid growth.</title>
        <authorList>
            <person name="Liu B."/>
        </authorList>
    </citation>
    <scope>NUCLEOTIDE SEQUENCE [LARGE SCALE GENOMIC DNA]</scope>
    <source>
        <strain evidence="5">NLD-2019</strain>
        <tissue evidence="5">Leaf</tissue>
    </source>
</reference>
<dbReference type="AlphaFoldDB" id="A0A5N6M5A1"/>
<feature type="repeat" description="PPR" evidence="3">
    <location>
        <begin position="318"/>
        <end position="352"/>
    </location>
</feature>
<dbReference type="Gene3D" id="1.25.40.10">
    <property type="entry name" value="Tetratricopeptide repeat domain"/>
    <property type="match status" value="3"/>
</dbReference>
<evidence type="ECO:0000313" key="5">
    <source>
        <dbReference type="EMBL" id="KAD3068756.1"/>
    </source>
</evidence>
<feature type="domain" description="PROP1-like PPR" evidence="4">
    <location>
        <begin position="366"/>
        <end position="497"/>
    </location>
</feature>
<dbReference type="GO" id="GO:0009507">
    <property type="term" value="C:chloroplast"/>
    <property type="evidence" value="ECO:0007669"/>
    <property type="project" value="TreeGrafter"/>
</dbReference>
<organism evidence="5 6">
    <name type="scientific">Mikania micrantha</name>
    <name type="common">bitter vine</name>
    <dbReference type="NCBI Taxonomy" id="192012"/>
    <lineage>
        <taxon>Eukaryota</taxon>
        <taxon>Viridiplantae</taxon>
        <taxon>Streptophyta</taxon>
        <taxon>Embryophyta</taxon>
        <taxon>Tracheophyta</taxon>
        <taxon>Spermatophyta</taxon>
        <taxon>Magnoliopsida</taxon>
        <taxon>eudicotyledons</taxon>
        <taxon>Gunneridae</taxon>
        <taxon>Pentapetalae</taxon>
        <taxon>asterids</taxon>
        <taxon>campanulids</taxon>
        <taxon>Asterales</taxon>
        <taxon>Asteraceae</taxon>
        <taxon>Asteroideae</taxon>
        <taxon>Heliantheae alliance</taxon>
        <taxon>Eupatorieae</taxon>
        <taxon>Mikania</taxon>
    </lineage>
</organism>
<dbReference type="OrthoDB" id="185373at2759"/>
<protein>
    <recommendedName>
        <fullName evidence="4">PROP1-like PPR domain-containing protein</fullName>
    </recommendedName>
</protein>
<dbReference type="Pfam" id="PF13041">
    <property type="entry name" value="PPR_2"/>
    <property type="match status" value="2"/>
</dbReference>
<evidence type="ECO:0000256" key="2">
    <source>
        <dbReference type="ARBA" id="ARBA00022737"/>
    </source>
</evidence>
<dbReference type="InterPro" id="IPR002885">
    <property type="entry name" value="PPR_rpt"/>
</dbReference>
<keyword evidence="2" id="KW-0677">Repeat</keyword>
<proteinExistence type="inferred from homology"/>
<dbReference type="Proteomes" id="UP000326396">
    <property type="component" value="Linkage Group LG7"/>
</dbReference>
<feature type="repeat" description="PPR" evidence="3">
    <location>
        <begin position="353"/>
        <end position="387"/>
    </location>
</feature>
<dbReference type="EMBL" id="SZYD01000017">
    <property type="protein sequence ID" value="KAD3068756.1"/>
    <property type="molecule type" value="Genomic_DNA"/>
</dbReference>